<protein>
    <submittedName>
        <fullName evidence="2">Uncharacterized protein</fullName>
    </submittedName>
</protein>
<evidence type="ECO:0000313" key="3">
    <source>
        <dbReference type="Proteomes" id="UP000799428"/>
    </source>
</evidence>
<organism evidence="2 3">
    <name type="scientific">Pleomassaria siparia CBS 279.74</name>
    <dbReference type="NCBI Taxonomy" id="1314801"/>
    <lineage>
        <taxon>Eukaryota</taxon>
        <taxon>Fungi</taxon>
        <taxon>Dikarya</taxon>
        <taxon>Ascomycota</taxon>
        <taxon>Pezizomycotina</taxon>
        <taxon>Dothideomycetes</taxon>
        <taxon>Pleosporomycetidae</taxon>
        <taxon>Pleosporales</taxon>
        <taxon>Pleomassariaceae</taxon>
        <taxon>Pleomassaria</taxon>
    </lineage>
</organism>
<dbReference type="AlphaFoldDB" id="A0A6G1JSH8"/>
<feature type="region of interest" description="Disordered" evidence="1">
    <location>
        <begin position="1"/>
        <end position="91"/>
    </location>
</feature>
<evidence type="ECO:0000313" key="2">
    <source>
        <dbReference type="EMBL" id="KAF2703460.1"/>
    </source>
</evidence>
<keyword evidence="3" id="KW-1185">Reference proteome</keyword>
<proteinExistence type="predicted"/>
<name>A0A6G1JSH8_9PLEO</name>
<dbReference type="Proteomes" id="UP000799428">
    <property type="component" value="Unassembled WGS sequence"/>
</dbReference>
<feature type="compositionally biased region" description="Basic residues" evidence="1">
    <location>
        <begin position="67"/>
        <end position="91"/>
    </location>
</feature>
<dbReference type="EMBL" id="MU005787">
    <property type="protein sequence ID" value="KAF2703460.1"/>
    <property type="molecule type" value="Genomic_DNA"/>
</dbReference>
<reference evidence="2" key="1">
    <citation type="journal article" date="2020" name="Stud. Mycol.">
        <title>101 Dothideomycetes genomes: a test case for predicting lifestyles and emergence of pathogens.</title>
        <authorList>
            <person name="Haridas S."/>
            <person name="Albert R."/>
            <person name="Binder M."/>
            <person name="Bloem J."/>
            <person name="Labutti K."/>
            <person name="Salamov A."/>
            <person name="Andreopoulos B."/>
            <person name="Baker S."/>
            <person name="Barry K."/>
            <person name="Bills G."/>
            <person name="Bluhm B."/>
            <person name="Cannon C."/>
            <person name="Castanera R."/>
            <person name="Culley D."/>
            <person name="Daum C."/>
            <person name="Ezra D."/>
            <person name="Gonzalez J."/>
            <person name="Henrissat B."/>
            <person name="Kuo A."/>
            <person name="Liang C."/>
            <person name="Lipzen A."/>
            <person name="Lutzoni F."/>
            <person name="Magnuson J."/>
            <person name="Mondo S."/>
            <person name="Nolan M."/>
            <person name="Ohm R."/>
            <person name="Pangilinan J."/>
            <person name="Park H.-J."/>
            <person name="Ramirez L."/>
            <person name="Alfaro M."/>
            <person name="Sun H."/>
            <person name="Tritt A."/>
            <person name="Yoshinaga Y."/>
            <person name="Zwiers L.-H."/>
            <person name="Turgeon B."/>
            <person name="Goodwin S."/>
            <person name="Spatafora J."/>
            <person name="Crous P."/>
            <person name="Grigoriev I."/>
        </authorList>
    </citation>
    <scope>NUCLEOTIDE SEQUENCE</scope>
    <source>
        <strain evidence="2">CBS 279.74</strain>
    </source>
</reference>
<gene>
    <name evidence="2" type="ORF">K504DRAFT_451645</name>
</gene>
<sequence>MPCHAVQPASQPLARSSHFLDDRSQPIISKAPAGGPRAESDMPWRRARRHVKWNGIDLGKEEEKKIRKEKRGNGRRRKEKKEKKEKKAKKKKKWHVLCVAPMQLGRGGLHMWDLHVGHCRVPLARETQMLRFQRRYCTIVPPAFNVVAAWPLSPSLGPPLA</sequence>
<evidence type="ECO:0000256" key="1">
    <source>
        <dbReference type="SAM" id="MobiDB-lite"/>
    </source>
</evidence>
<accession>A0A6G1JSH8</accession>